<organism evidence="1">
    <name type="scientific">Cenarchaeum symbiosum</name>
    <dbReference type="NCBI Taxonomy" id="46770"/>
    <lineage>
        <taxon>Archaea</taxon>
        <taxon>Nitrososphaerota</taxon>
        <taxon>Candidatus Cenarchaeales</taxon>
        <taxon>Candidatus Cenarchaeaceae</taxon>
        <taxon>Candidatus Cenarchaeum</taxon>
    </lineage>
</organism>
<dbReference type="Pfam" id="PF01972">
    <property type="entry name" value="SDH_protease"/>
    <property type="match status" value="1"/>
</dbReference>
<dbReference type="PIR" id="T31312">
    <property type="entry name" value="T31312"/>
</dbReference>
<name>O74060_CENSM</name>
<dbReference type="AlphaFoldDB" id="O74060"/>
<reference evidence="1" key="1">
    <citation type="journal article" date="1998" name="J. Bacteriol.">
        <title>Genomic analysis reveals chromosomal variation in natural populations of the uncultured psychrophilic archaeon Cenarchaeum symbiosum.</title>
        <authorList>
            <person name="Schleper C."/>
            <person name="DeLong E.F."/>
            <person name="Preston C.M."/>
            <person name="Feldman R.A."/>
            <person name="Wu K.Y."/>
            <person name="Swanson R.V."/>
        </authorList>
    </citation>
    <scope>NUCLEOTIDE SEQUENCE</scope>
    <source>
        <strain evidence="1">B</strain>
    </source>
</reference>
<dbReference type="PANTHER" id="PTHR35984:SF1">
    <property type="entry name" value="PERIPLASMIC SERINE PROTEASE"/>
    <property type="match status" value="1"/>
</dbReference>
<dbReference type="Gene3D" id="3.90.226.10">
    <property type="entry name" value="2-enoyl-CoA Hydratase, Chain A, domain 1"/>
    <property type="match status" value="1"/>
</dbReference>
<evidence type="ECO:0008006" key="2">
    <source>
        <dbReference type="Google" id="ProtNLM"/>
    </source>
</evidence>
<dbReference type="PANTHER" id="PTHR35984">
    <property type="entry name" value="PERIPLASMIC SERINE PROTEASE"/>
    <property type="match status" value="1"/>
</dbReference>
<dbReference type="SUPFAM" id="SSF52096">
    <property type="entry name" value="ClpP/crotonase"/>
    <property type="match status" value="1"/>
</dbReference>
<evidence type="ECO:0000313" key="1">
    <source>
        <dbReference type="EMBL" id="AAC62703.1"/>
    </source>
</evidence>
<protein>
    <recommendedName>
        <fullName evidence="2">Periplasmic serine protease</fullName>
    </recommendedName>
</protein>
<dbReference type="GO" id="GO:0016020">
    <property type="term" value="C:membrane"/>
    <property type="evidence" value="ECO:0007669"/>
    <property type="project" value="InterPro"/>
</dbReference>
<dbReference type="EMBL" id="AF083072">
    <property type="protein sequence ID" value="AAC62703.1"/>
    <property type="molecule type" value="Genomic_DNA"/>
</dbReference>
<accession>O74060</accession>
<dbReference type="InterPro" id="IPR029045">
    <property type="entry name" value="ClpP/crotonase-like_dom_sf"/>
</dbReference>
<sequence>MESAGEQAPGVVLHDYLSKLQQYSGRDTILYATNWMTDEPHTPNEALITNGDLYGFMRMMRDLKTKKLDLILHSPGGSAESAESIVTYLHAKYDDIRVIIPYAAMSAASMLACASNSLVMGKHSSIGPADPQFIFPTKIGMQIMSAQLLIDELQEVQVVSEKHPGRLGAWLPLLGQYPPGLVQKCISSQKLAEVLVQKWLEDHMFAGESDAAEKSKKISGMLASPGKYYSHGRYISREECRGIGLKITDLEADQEFQDLTLSVSHAADILSQFTPINKIIANHLGNSVISKPST</sequence>
<proteinExistence type="predicted"/>
<dbReference type="InterPro" id="IPR002825">
    <property type="entry name" value="Pept_S49_ser-pept_pro"/>
</dbReference>